<accession>A0A4U8S3M4</accession>
<dbReference type="EMBL" id="JRPL02000034">
    <property type="protein sequence ID" value="TLD80321.1"/>
    <property type="molecule type" value="Genomic_DNA"/>
</dbReference>
<sequence>MQKNVTIGYGLDLLKCDGQSKDFLLDYLADDSKKLEIGNEELTFYGIIEKYRVNKTGFTDPKIVRGYLQNKVFNFSLTQEQV</sequence>
<comment type="caution">
    <text evidence="1">The sequence shown here is derived from an EMBL/GenBank/DDBJ whole genome shotgun (WGS) entry which is preliminary data.</text>
</comment>
<name>A0A4U8S3M4_9HELI</name>
<gene>
    <name evidence="1" type="ORF">LS81_009575</name>
</gene>
<dbReference type="AlphaFoldDB" id="A0A4U8S3M4"/>
<organism evidence="1 2">
    <name type="scientific">Helicobacter trogontum</name>
    <dbReference type="NCBI Taxonomy" id="50960"/>
    <lineage>
        <taxon>Bacteria</taxon>
        <taxon>Pseudomonadati</taxon>
        <taxon>Campylobacterota</taxon>
        <taxon>Epsilonproteobacteria</taxon>
        <taxon>Campylobacterales</taxon>
        <taxon>Helicobacteraceae</taxon>
        <taxon>Helicobacter</taxon>
    </lineage>
</organism>
<protein>
    <submittedName>
        <fullName evidence="1">Uncharacterized protein</fullName>
    </submittedName>
</protein>
<reference evidence="1 2" key="1">
    <citation type="journal article" date="2014" name="Genome Announc.">
        <title>Draft genome sequences of eight enterohepatic helicobacter species isolated from both laboratory and wild rodents.</title>
        <authorList>
            <person name="Sheh A."/>
            <person name="Shen Z."/>
            <person name="Fox J.G."/>
        </authorList>
    </citation>
    <scope>NUCLEOTIDE SEQUENCE [LARGE SCALE GENOMIC DNA]</scope>
    <source>
        <strain evidence="1 2">ATCC 700114</strain>
    </source>
</reference>
<evidence type="ECO:0000313" key="1">
    <source>
        <dbReference type="EMBL" id="TLD80321.1"/>
    </source>
</evidence>
<evidence type="ECO:0000313" key="2">
    <source>
        <dbReference type="Proteomes" id="UP000029878"/>
    </source>
</evidence>
<proteinExistence type="predicted"/>
<dbReference type="Proteomes" id="UP000029878">
    <property type="component" value="Unassembled WGS sequence"/>
</dbReference>